<dbReference type="EMBL" id="LN890560">
    <property type="protein sequence ID" value="CUS20391.1"/>
    <property type="molecule type" value="Genomic_DNA"/>
</dbReference>
<dbReference type="OrthoDB" id="4053718at2759"/>
<dbReference type="Proteomes" id="UP000236544">
    <property type="component" value="Unassembled WGS sequence"/>
</dbReference>
<keyword evidence="2" id="KW-1185">Reference proteome</keyword>
<proteinExistence type="predicted"/>
<gene>
    <name evidence="1" type="ORF">LAQU0_S01e05556g</name>
</gene>
<organism evidence="1 2">
    <name type="scientific">Lachancea quebecensis</name>
    <dbReference type="NCBI Taxonomy" id="1654605"/>
    <lineage>
        <taxon>Eukaryota</taxon>
        <taxon>Fungi</taxon>
        <taxon>Dikarya</taxon>
        <taxon>Ascomycota</taxon>
        <taxon>Saccharomycotina</taxon>
        <taxon>Saccharomycetes</taxon>
        <taxon>Saccharomycetales</taxon>
        <taxon>Saccharomycetaceae</taxon>
        <taxon>Lachancea</taxon>
    </lineage>
</organism>
<dbReference type="AlphaFoldDB" id="A0A0P1KV00"/>
<reference evidence="2" key="1">
    <citation type="submission" date="2015-10" db="EMBL/GenBank/DDBJ databases">
        <authorList>
            <person name="Devillers H."/>
        </authorList>
    </citation>
    <scope>NUCLEOTIDE SEQUENCE [LARGE SCALE GENOMIC DNA]</scope>
</reference>
<protein>
    <submittedName>
        <fullName evidence="1">LAQU0S01e05556g1_1</fullName>
    </submittedName>
</protein>
<accession>A0A0P1KV00</accession>
<sequence length="91" mass="10549">MQDAVSVEMMGTDLDQTLSEHFTEAEQFWLYARDQDFDLDTCLELCDHVQLLNEDILINNVEQRPEIVRAELDFAKFESRETPGSVDHQTA</sequence>
<evidence type="ECO:0000313" key="1">
    <source>
        <dbReference type="EMBL" id="CUS20391.1"/>
    </source>
</evidence>
<name>A0A0P1KV00_9SACH</name>
<evidence type="ECO:0000313" key="2">
    <source>
        <dbReference type="Proteomes" id="UP000236544"/>
    </source>
</evidence>